<organism evidence="1 2">
    <name type="scientific">Centaurea solstitialis</name>
    <name type="common">yellow star-thistle</name>
    <dbReference type="NCBI Taxonomy" id="347529"/>
    <lineage>
        <taxon>Eukaryota</taxon>
        <taxon>Viridiplantae</taxon>
        <taxon>Streptophyta</taxon>
        <taxon>Embryophyta</taxon>
        <taxon>Tracheophyta</taxon>
        <taxon>Spermatophyta</taxon>
        <taxon>Magnoliopsida</taxon>
        <taxon>eudicotyledons</taxon>
        <taxon>Gunneridae</taxon>
        <taxon>Pentapetalae</taxon>
        <taxon>asterids</taxon>
        <taxon>campanulids</taxon>
        <taxon>Asterales</taxon>
        <taxon>Asteraceae</taxon>
        <taxon>Carduoideae</taxon>
        <taxon>Cardueae</taxon>
        <taxon>Centaureinae</taxon>
        <taxon>Centaurea</taxon>
    </lineage>
</organism>
<sequence>MAKEVRLGEAARHGSNILHYREGIRRINLEMKQIEGRIAGLMAMYPSSEFQSAVLGGIRSLGSKNAFISGLVRKEKGQRGHEVEEIKRKRGFNLKTILHMKIKFGHLLRGGEVGEEFDANPQNSSALHSSATKLPILDLNLGRMIHNVDVYGGLYGLFVKWPNIFEVARPLFFQGNVPRSFWGEAIFIATYLINCMPYRLPNFHSCKHFSLLTFHLMPQLSFKLFDCTTFMHIYPPHILLGYLTNQKGYKCVSPTTCKY</sequence>
<reference evidence="1" key="1">
    <citation type="submission" date="2023-03" db="EMBL/GenBank/DDBJ databases">
        <title>Chromosome-scale reference genome and RAD-based genetic map of yellow starthistle (Centaurea solstitialis) reveal putative structural variation and QTLs associated with invader traits.</title>
        <authorList>
            <person name="Reatini B."/>
            <person name="Cang F.A."/>
            <person name="Jiang Q."/>
            <person name="Mckibben M.T.W."/>
            <person name="Barker M.S."/>
            <person name="Rieseberg L.H."/>
            <person name="Dlugosch K.M."/>
        </authorList>
    </citation>
    <scope>NUCLEOTIDE SEQUENCE</scope>
    <source>
        <strain evidence="1">CAN-66</strain>
        <tissue evidence="1">Leaf</tissue>
    </source>
</reference>
<accession>A0AA38TZV9</accession>
<gene>
    <name evidence="1" type="ORF">OSB04_009140</name>
</gene>
<dbReference type="EMBL" id="JARYMX010000002">
    <property type="protein sequence ID" value="KAJ9563980.1"/>
    <property type="molecule type" value="Genomic_DNA"/>
</dbReference>
<dbReference type="Proteomes" id="UP001172457">
    <property type="component" value="Chromosome 2"/>
</dbReference>
<keyword evidence="2" id="KW-1185">Reference proteome</keyword>
<evidence type="ECO:0000313" key="2">
    <source>
        <dbReference type="Proteomes" id="UP001172457"/>
    </source>
</evidence>
<protein>
    <submittedName>
        <fullName evidence="1">Uncharacterized protein</fullName>
    </submittedName>
</protein>
<name>A0AA38TZV9_9ASTR</name>
<comment type="caution">
    <text evidence="1">The sequence shown here is derived from an EMBL/GenBank/DDBJ whole genome shotgun (WGS) entry which is preliminary data.</text>
</comment>
<evidence type="ECO:0000313" key="1">
    <source>
        <dbReference type="EMBL" id="KAJ9563980.1"/>
    </source>
</evidence>
<proteinExistence type="predicted"/>
<dbReference type="AlphaFoldDB" id="A0AA38TZV9"/>